<name>A0AAF0JCE1_9BASI</name>
<evidence type="ECO:0000313" key="12">
    <source>
        <dbReference type="EMBL" id="WFD41503.1"/>
    </source>
</evidence>
<gene>
    <name evidence="12" type="ORF">MPSI1_000133</name>
</gene>
<evidence type="ECO:0000256" key="7">
    <source>
        <dbReference type="ARBA" id="ARBA00022989"/>
    </source>
</evidence>
<keyword evidence="4 11" id="KW-0812">Transmembrane</keyword>
<dbReference type="EMBL" id="CP118375">
    <property type="protein sequence ID" value="WFD41503.1"/>
    <property type="molecule type" value="Genomic_DNA"/>
</dbReference>
<dbReference type="Pfam" id="PF09439">
    <property type="entry name" value="SRPRB"/>
    <property type="match status" value="1"/>
</dbReference>
<evidence type="ECO:0000256" key="4">
    <source>
        <dbReference type="ARBA" id="ARBA00022692"/>
    </source>
</evidence>
<evidence type="ECO:0000256" key="6">
    <source>
        <dbReference type="ARBA" id="ARBA00022824"/>
    </source>
</evidence>
<feature type="transmembrane region" description="Helical" evidence="11">
    <location>
        <begin position="20"/>
        <end position="40"/>
    </location>
</feature>
<dbReference type="SUPFAM" id="SSF52540">
    <property type="entry name" value="P-loop containing nucleoside triphosphate hydrolases"/>
    <property type="match status" value="1"/>
</dbReference>
<accession>A0AAF0JCE1</accession>
<dbReference type="GO" id="GO:0005525">
    <property type="term" value="F:GTP binding"/>
    <property type="evidence" value="ECO:0007669"/>
    <property type="project" value="UniProtKB-KW"/>
</dbReference>
<dbReference type="InterPro" id="IPR019009">
    <property type="entry name" value="SRP_receptor_beta_su"/>
</dbReference>
<dbReference type="InterPro" id="IPR027417">
    <property type="entry name" value="P-loop_NTPase"/>
</dbReference>
<evidence type="ECO:0000256" key="2">
    <source>
        <dbReference type="ARBA" id="ARBA00005619"/>
    </source>
</evidence>
<evidence type="ECO:0000256" key="9">
    <source>
        <dbReference type="ARBA" id="ARBA00023136"/>
    </source>
</evidence>
<evidence type="ECO:0000256" key="10">
    <source>
        <dbReference type="ARBA" id="ARBA00023170"/>
    </source>
</evidence>
<comment type="similarity">
    <text evidence="2">Belongs to the SRP receptor beta subunit family.</text>
</comment>
<keyword evidence="7 11" id="KW-1133">Transmembrane helix</keyword>
<evidence type="ECO:0000256" key="5">
    <source>
        <dbReference type="ARBA" id="ARBA00022741"/>
    </source>
</evidence>
<evidence type="ECO:0000256" key="11">
    <source>
        <dbReference type="SAM" id="Phobius"/>
    </source>
</evidence>
<organism evidence="12 13">
    <name type="scientific">Malassezia psittaci</name>
    <dbReference type="NCBI Taxonomy" id="1821823"/>
    <lineage>
        <taxon>Eukaryota</taxon>
        <taxon>Fungi</taxon>
        <taxon>Dikarya</taxon>
        <taxon>Basidiomycota</taxon>
        <taxon>Ustilaginomycotina</taxon>
        <taxon>Malasseziomycetes</taxon>
        <taxon>Malasseziales</taxon>
        <taxon>Malasseziaceae</taxon>
        <taxon>Malassezia</taxon>
    </lineage>
</organism>
<reference evidence="12" key="1">
    <citation type="submission" date="2023-02" db="EMBL/GenBank/DDBJ databases">
        <title>Mating type loci evolution in Malassezia.</title>
        <authorList>
            <person name="Coelho M.A."/>
        </authorList>
    </citation>
    <scope>NUCLEOTIDE SEQUENCE</scope>
    <source>
        <strain evidence="12">CBS 14136</strain>
    </source>
</reference>
<dbReference type="AlphaFoldDB" id="A0AAF0JCE1"/>
<keyword evidence="9 11" id="KW-0472">Membrane</keyword>
<keyword evidence="5" id="KW-0547">Nucleotide-binding</keyword>
<evidence type="ECO:0000256" key="8">
    <source>
        <dbReference type="ARBA" id="ARBA00023134"/>
    </source>
</evidence>
<keyword evidence="8" id="KW-0342">GTP-binding</keyword>
<keyword evidence="6" id="KW-0256">Endoplasmic reticulum</keyword>
<protein>
    <recommendedName>
        <fullName evidence="3">Signal recognition particle receptor subunit beta</fullName>
    </recommendedName>
</protein>
<dbReference type="Gene3D" id="3.40.50.300">
    <property type="entry name" value="P-loop containing nucleotide triphosphate hydrolases"/>
    <property type="match status" value="1"/>
</dbReference>
<keyword evidence="10" id="KW-0675">Receptor</keyword>
<sequence length="384" mass="42704">MLTRWEDSKGVLGAWHDDALRAVWAVCFAVCIASFLAVSIRWRSPKPVKETAIEFTRRSQRKVVLLGCEEAGKTNLFLRLAMDVAPHTATSQKVNSATIEQSSKNAAYHLVDVPGHARLRSAVYEHSKDADLLVFCVDASVASRGGNELTSATATFASGKRSDLHTALTNTVDFFHETMGALAQSRASSPDSKRDAPHLAVVFTRADKSPVFADRQNLQDAKRRTQLLTRCRRGLDSALQSRRASRGLNSSEGRIAMQGITEVADIRPSVWHRARTALQPYMWMIPILAKPNNQQERTAAEIHPTRFGHNVRNGEMHQKEIQQDYLRPTQRGMDDLFTQFNPSVIHNGTADIMISSIDCSSTWQPAGGEDYLNDVNSWLSSHLP</sequence>
<evidence type="ECO:0000256" key="3">
    <source>
        <dbReference type="ARBA" id="ARBA00020256"/>
    </source>
</evidence>
<proteinExistence type="inferred from homology"/>
<dbReference type="GO" id="GO:0005789">
    <property type="term" value="C:endoplasmic reticulum membrane"/>
    <property type="evidence" value="ECO:0007669"/>
    <property type="project" value="UniProtKB-SubCell"/>
</dbReference>
<comment type="subcellular location">
    <subcellularLocation>
        <location evidence="1">Endoplasmic reticulum membrane</location>
        <topology evidence="1">Single-pass membrane protein</topology>
    </subcellularLocation>
</comment>
<dbReference type="Proteomes" id="UP001214628">
    <property type="component" value="Chromosome 1"/>
</dbReference>
<keyword evidence="13" id="KW-1185">Reference proteome</keyword>
<evidence type="ECO:0000313" key="13">
    <source>
        <dbReference type="Proteomes" id="UP001214628"/>
    </source>
</evidence>
<evidence type="ECO:0000256" key="1">
    <source>
        <dbReference type="ARBA" id="ARBA00004389"/>
    </source>
</evidence>